<gene>
    <name evidence="2" type="ORF">SE15_08365</name>
</gene>
<feature type="transmembrane region" description="Helical" evidence="1">
    <location>
        <begin position="394"/>
        <end position="412"/>
    </location>
</feature>
<evidence type="ECO:0000313" key="3">
    <source>
        <dbReference type="Proteomes" id="UP000050544"/>
    </source>
</evidence>
<dbReference type="PATRIC" id="fig|869279.4.peg.2401"/>
<feature type="transmembrane region" description="Helical" evidence="1">
    <location>
        <begin position="298"/>
        <end position="319"/>
    </location>
</feature>
<reference evidence="2 3" key="1">
    <citation type="submission" date="2015-07" db="EMBL/GenBank/DDBJ databases">
        <title>Whole genome sequence of Thermanaerothrix daxensis DSM 23592.</title>
        <authorList>
            <person name="Hemp J."/>
            <person name="Ward L.M."/>
            <person name="Pace L.A."/>
            <person name="Fischer W.W."/>
        </authorList>
    </citation>
    <scope>NUCLEOTIDE SEQUENCE [LARGE SCALE GENOMIC DNA]</scope>
    <source>
        <strain evidence="2 3">GNS-1</strain>
    </source>
</reference>
<feature type="transmembrane region" description="Helical" evidence="1">
    <location>
        <begin position="331"/>
        <end position="348"/>
    </location>
</feature>
<accession>A0A0P6XJA8</accession>
<feature type="transmembrane region" description="Helical" evidence="1">
    <location>
        <begin position="114"/>
        <end position="135"/>
    </location>
</feature>
<organism evidence="2 3">
    <name type="scientific">Thermanaerothrix daxensis</name>
    <dbReference type="NCBI Taxonomy" id="869279"/>
    <lineage>
        <taxon>Bacteria</taxon>
        <taxon>Bacillati</taxon>
        <taxon>Chloroflexota</taxon>
        <taxon>Anaerolineae</taxon>
        <taxon>Anaerolineales</taxon>
        <taxon>Anaerolineaceae</taxon>
        <taxon>Thermanaerothrix</taxon>
    </lineage>
</organism>
<feature type="transmembrane region" description="Helical" evidence="1">
    <location>
        <begin position="217"/>
        <end position="239"/>
    </location>
</feature>
<proteinExistence type="predicted"/>
<evidence type="ECO:0000313" key="2">
    <source>
        <dbReference type="EMBL" id="KPL83241.1"/>
    </source>
</evidence>
<dbReference type="STRING" id="869279.SE15_08365"/>
<comment type="caution">
    <text evidence="2">The sequence shown here is derived from an EMBL/GenBank/DDBJ whole genome shotgun (WGS) entry which is preliminary data.</text>
</comment>
<keyword evidence="3" id="KW-1185">Reference proteome</keyword>
<protein>
    <recommendedName>
        <fullName evidence="4">Glycosyltransferase RgtA/B/C/D-like domain-containing protein</fullName>
    </recommendedName>
</protein>
<keyword evidence="1" id="KW-0472">Membrane</keyword>
<dbReference type="Proteomes" id="UP000050544">
    <property type="component" value="Unassembled WGS sequence"/>
</dbReference>
<keyword evidence="1" id="KW-0812">Transmembrane</keyword>
<dbReference type="AlphaFoldDB" id="A0A0P6XJA8"/>
<sequence>MLVLIGGLIAGAMVWIQPLSASMDSDYYYALGRQIVQGRGDEQPFIWNYLADPPGVPMPSFDYWMPLPAFVAALGMGITGVQVLWAARLPFIVLHGVNVALVAYLIHQRTKQTFLAWLGGLSASIPLFYASFISLPESFAPLMTLGTLYFLTVFEGERVWAERLSPGRSIGVGGLCGLLHLARADGLLWLVASFLLVGVSLRQVLSENKHKLTDELRIAVINGAGVGVGYGLVIAPWVLHNLSAFGTFLQPGSGRALWIREYNELFFFPASELTFARWLDQGWLAILRDRLWALGQNLLSAIAVQGQIVLFPLILLGFWKGRDRLETRFGIGMWGGLWLVFSILFPFAGVRGGFFHSGAALQPFLWMLGWWGFWYWIEWGVEKRGWDRKISQRVLGVGLLLILLMASTGIYIRRVSGVSGSPPTWKMTQETYLAVHQKLLELGYDPESSLGAVNNPPTFFVLTGRPSIVIPGGDISQLLAAVCRYRANYIVLERDQENLAWLYAHPTEVEALVYLGTVHGVHLLQLRDAAATCR</sequence>
<feature type="transmembrane region" description="Helical" evidence="1">
    <location>
        <begin position="187"/>
        <end position="205"/>
    </location>
</feature>
<evidence type="ECO:0000256" key="1">
    <source>
        <dbReference type="SAM" id="Phobius"/>
    </source>
</evidence>
<feature type="transmembrane region" description="Helical" evidence="1">
    <location>
        <begin position="354"/>
        <end position="373"/>
    </location>
</feature>
<keyword evidence="1" id="KW-1133">Transmembrane helix</keyword>
<dbReference type="EMBL" id="LGKO01000004">
    <property type="protein sequence ID" value="KPL83241.1"/>
    <property type="molecule type" value="Genomic_DNA"/>
</dbReference>
<name>A0A0P6XJA8_9CHLR</name>
<evidence type="ECO:0008006" key="4">
    <source>
        <dbReference type="Google" id="ProtNLM"/>
    </source>
</evidence>